<accession>A0A418XYN9</accession>
<dbReference type="RefSeq" id="WP_081703619.1">
    <property type="nucleotide sequence ID" value="NZ_CAXGPP010000020.1"/>
</dbReference>
<dbReference type="InterPro" id="IPR013332">
    <property type="entry name" value="KPR_N"/>
</dbReference>
<comment type="caution">
    <text evidence="3">The sequence shown here is derived from an EMBL/GenBank/DDBJ whole genome shotgun (WGS) entry which is preliminary data.</text>
</comment>
<evidence type="ECO:0000259" key="2">
    <source>
        <dbReference type="Pfam" id="PF02558"/>
    </source>
</evidence>
<dbReference type="Pfam" id="PF02558">
    <property type="entry name" value="ApbA"/>
    <property type="match status" value="1"/>
</dbReference>
<evidence type="ECO:0000256" key="1">
    <source>
        <dbReference type="SAM" id="Phobius"/>
    </source>
</evidence>
<evidence type="ECO:0000313" key="4">
    <source>
        <dbReference type="Proteomes" id="UP000283734"/>
    </source>
</evidence>
<keyword evidence="4" id="KW-1185">Reference proteome</keyword>
<evidence type="ECO:0000313" key="3">
    <source>
        <dbReference type="EMBL" id="RJG18143.1"/>
    </source>
</evidence>
<proteinExistence type="predicted"/>
<organism evidence="3 4">
    <name type="scientific">Alcanivorax profundi</name>
    <dbReference type="NCBI Taxonomy" id="2338368"/>
    <lineage>
        <taxon>Bacteria</taxon>
        <taxon>Pseudomonadati</taxon>
        <taxon>Pseudomonadota</taxon>
        <taxon>Gammaproteobacteria</taxon>
        <taxon>Oceanospirillales</taxon>
        <taxon>Alcanivoracaceae</taxon>
        <taxon>Alcanivorax</taxon>
    </lineage>
</organism>
<dbReference type="Proteomes" id="UP000283734">
    <property type="component" value="Unassembled WGS sequence"/>
</dbReference>
<dbReference type="SUPFAM" id="SSF51735">
    <property type="entry name" value="NAD(P)-binding Rossmann-fold domains"/>
    <property type="match status" value="1"/>
</dbReference>
<dbReference type="OrthoDB" id="4526421at2"/>
<gene>
    <name evidence="3" type="ORF">D4A39_06585</name>
</gene>
<keyword evidence="1" id="KW-0812">Transmembrane</keyword>
<feature type="domain" description="Ketopantoate reductase N-terminal" evidence="2">
    <location>
        <begin position="3"/>
        <end position="62"/>
    </location>
</feature>
<sequence length="327" mass="36300">MNILILGAGAVGLVYGQCFARAGHRVTFFIKPHHRKALEEGVIMIRKRRLGGDKTTRFAEFSLMSEWEEVAESTWDQVWLAIPSDALRDLPLAHIRDAIGGASLVMLQPSETDYLTLRKYWAAEQIVKGMINMISYYPPLPGESEPELRGGIDVAYYLPPSATPLSGDRARVAVSVSLLKGGGLAAKHVGDAVATSRLPNALLMTFLCALELSDWEFSRLRRDKPLLTELVQAQKSLLVHLADPSQAQDVTTGRAMRSSARLLSVWGYRVLLGVAPYALPFSLEAYLKTHFMKVRVQTGLYMKDYCQQCDAPALKNLYQRCFGQRAG</sequence>
<dbReference type="EMBL" id="QYYA01000002">
    <property type="protein sequence ID" value="RJG18143.1"/>
    <property type="molecule type" value="Genomic_DNA"/>
</dbReference>
<keyword evidence="1" id="KW-1133">Transmembrane helix</keyword>
<feature type="transmembrane region" description="Helical" evidence="1">
    <location>
        <begin position="266"/>
        <end position="287"/>
    </location>
</feature>
<dbReference type="Gene3D" id="3.40.50.720">
    <property type="entry name" value="NAD(P)-binding Rossmann-like Domain"/>
    <property type="match status" value="1"/>
</dbReference>
<protein>
    <recommendedName>
        <fullName evidence="2">Ketopantoate reductase N-terminal domain-containing protein</fullName>
    </recommendedName>
</protein>
<dbReference type="InterPro" id="IPR036291">
    <property type="entry name" value="NAD(P)-bd_dom_sf"/>
</dbReference>
<keyword evidence="1" id="KW-0472">Membrane</keyword>
<name>A0A418XYN9_9GAMM</name>
<dbReference type="AlphaFoldDB" id="A0A418XYN9"/>
<reference evidence="3 4" key="1">
    <citation type="submission" date="2018-09" db="EMBL/GenBank/DDBJ databases">
        <title>Alcanivorax profundi sp. nov., isolated from 1000 m-depth seawater of the Mariana Trench.</title>
        <authorList>
            <person name="Liu J."/>
        </authorList>
    </citation>
    <scope>NUCLEOTIDE SEQUENCE [LARGE SCALE GENOMIC DNA]</scope>
    <source>
        <strain evidence="3 4">MTEO17</strain>
    </source>
</reference>